<evidence type="ECO:0000256" key="2">
    <source>
        <dbReference type="SAM" id="Phobius"/>
    </source>
</evidence>
<gene>
    <name evidence="3" type="ORF">SAMN05421720_101412</name>
</gene>
<sequence length="63" mass="7110">MTFGLDPYVFYALAGFTTVVCMLLLFTLFRMFDSVSRISQKVAERTSDIPATPNQQHSTSDDQ</sequence>
<dbReference type="RefSeq" id="WP_092781303.1">
    <property type="nucleotide sequence ID" value="NZ_FNAP01000001.1"/>
</dbReference>
<feature type="region of interest" description="Disordered" evidence="1">
    <location>
        <begin position="43"/>
        <end position="63"/>
    </location>
</feature>
<feature type="transmembrane region" description="Helical" evidence="2">
    <location>
        <begin position="12"/>
        <end position="32"/>
    </location>
</feature>
<dbReference type="EMBL" id="FNAP01000001">
    <property type="protein sequence ID" value="SDD74619.1"/>
    <property type="molecule type" value="Genomic_DNA"/>
</dbReference>
<dbReference type="AlphaFoldDB" id="A0A1G6X8V7"/>
<evidence type="ECO:0000313" key="3">
    <source>
        <dbReference type="EMBL" id="SDD74619.1"/>
    </source>
</evidence>
<name>A0A1G6X8V7_9PROT</name>
<keyword evidence="2" id="KW-0812">Transmembrane</keyword>
<protein>
    <recommendedName>
        <fullName evidence="5">Heme exporter protein D</fullName>
    </recommendedName>
</protein>
<reference evidence="3 4" key="1">
    <citation type="submission" date="2016-10" db="EMBL/GenBank/DDBJ databases">
        <authorList>
            <person name="de Groot N.N."/>
        </authorList>
    </citation>
    <scope>NUCLEOTIDE SEQUENCE [LARGE SCALE GENOMIC DNA]</scope>
    <source>
        <strain evidence="3 4">ATCC 700224</strain>
    </source>
</reference>
<proteinExistence type="predicted"/>
<dbReference type="Proteomes" id="UP000199412">
    <property type="component" value="Unassembled WGS sequence"/>
</dbReference>
<evidence type="ECO:0008006" key="5">
    <source>
        <dbReference type="Google" id="ProtNLM"/>
    </source>
</evidence>
<keyword evidence="4" id="KW-1185">Reference proteome</keyword>
<evidence type="ECO:0000313" key="4">
    <source>
        <dbReference type="Proteomes" id="UP000199412"/>
    </source>
</evidence>
<keyword evidence="2" id="KW-0472">Membrane</keyword>
<evidence type="ECO:0000256" key="1">
    <source>
        <dbReference type="SAM" id="MobiDB-lite"/>
    </source>
</evidence>
<feature type="compositionally biased region" description="Polar residues" evidence="1">
    <location>
        <begin position="52"/>
        <end position="63"/>
    </location>
</feature>
<keyword evidence="2" id="KW-1133">Transmembrane helix</keyword>
<accession>A0A1G6X8V7</accession>
<organism evidence="3 4">
    <name type="scientific">Rhodospira trueperi</name>
    <dbReference type="NCBI Taxonomy" id="69960"/>
    <lineage>
        <taxon>Bacteria</taxon>
        <taxon>Pseudomonadati</taxon>
        <taxon>Pseudomonadota</taxon>
        <taxon>Alphaproteobacteria</taxon>
        <taxon>Rhodospirillales</taxon>
        <taxon>Rhodospirillaceae</taxon>
        <taxon>Rhodospira</taxon>
    </lineage>
</organism>